<keyword evidence="6 7" id="KW-0472">Membrane</keyword>
<organism evidence="10 11">
    <name type="scientific">Microbacterium allomyrinae</name>
    <dbReference type="NCBI Taxonomy" id="2830666"/>
    <lineage>
        <taxon>Bacteria</taxon>
        <taxon>Bacillati</taxon>
        <taxon>Actinomycetota</taxon>
        <taxon>Actinomycetes</taxon>
        <taxon>Micrococcales</taxon>
        <taxon>Microbacteriaceae</taxon>
        <taxon>Microbacterium</taxon>
    </lineage>
</organism>
<feature type="transmembrane region" description="Helical" evidence="7">
    <location>
        <begin position="190"/>
        <end position="207"/>
    </location>
</feature>
<reference evidence="10" key="1">
    <citation type="submission" date="2021-04" db="EMBL/GenBank/DDBJ databases">
        <title>Microbacterium tenobrionis sp. nov. and Microbacterium allomyrinae sp. nov., isolated from larvae of Tenobrio molitor and Allomyrina dichotoma, respectively.</title>
        <authorList>
            <person name="Lee S.D."/>
        </authorList>
    </citation>
    <scope>NUCLEOTIDE SEQUENCE</scope>
    <source>
        <strain evidence="10">BWT-G7</strain>
    </source>
</reference>
<keyword evidence="11" id="KW-1185">Reference proteome</keyword>
<sequence>MTTARTAPSPSPLGTTAPAPAVSARTGRRRTSILRGLAGVAALIATLEVLSRLNLVNPAFLPPFSEVAARLFGALAEPQLWLHVASTLAAWLIGMLVSAVVAVPLGIVLGLSEVGYQVSRSIVEFARTMPAIALIPLVLLVIGPGLEMKVVVAVYAAVWPILFNTIYGVHDVDPSTRDMARIFGQTRFQIIRRIVLPSAAPLIATGIRISSAIVLIVVITVELVAGGADGVGAFIASNRAQGNQVALVYAGILLTGILGLVINLALGALERRLFGWSTQENGK</sequence>
<dbReference type="Gene3D" id="1.10.3720.10">
    <property type="entry name" value="MetI-like"/>
    <property type="match status" value="1"/>
</dbReference>
<dbReference type="EMBL" id="JAGTTN010000004">
    <property type="protein sequence ID" value="MCC2033175.1"/>
    <property type="molecule type" value="Genomic_DNA"/>
</dbReference>
<feature type="compositionally biased region" description="Polar residues" evidence="8">
    <location>
        <begin position="1"/>
        <end position="14"/>
    </location>
</feature>
<dbReference type="SUPFAM" id="SSF161098">
    <property type="entry name" value="MetI-like"/>
    <property type="match status" value="1"/>
</dbReference>
<comment type="subcellular location">
    <subcellularLocation>
        <location evidence="1 7">Cell membrane</location>
        <topology evidence="1 7">Multi-pass membrane protein</topology>
    </subcellularLocation>
</comment>
<proteinExistence type="inferred from homology"/>
<dbReference type="PROSITE" id="PS50928">
    <property type="entry name" value="ABC_TM1"/>
    <property type="match status" value="1"/>
</dbReference>
<keyword evidence="4 7" id="KW-0812">Transmembrane</keyword>
<dbReference type="GO" id="GO:0005886">
    <property type="term" value="C:plasma membrane"/>
    <property type="evidence" value="ECO:0007669"/>
    <property type="project" value="UniProtKB-SubCell"/>
</dbReference>
<evidence type="ECO:0000313" key="10">
    <source>
        <dbReference type="EMBL" id="MCC2033175.1"/>
    </source>
</evidence>
<feature type="transmembrane region" description="Helical" evidence="7">
    <location>
        <begin position="124"/>
        <end position="144"/>
    </location>
</feature>
<feature type="region of interest" description="Disordered" evidence="8">
    <location>
        <begin position="1"/>
        <end position="24"/>
    </location>
</feature>
<feature type="domain" description="ABC transmembrane type-1" evidence="9">
    <location>
        <begin position="84"/>
        <end position="266"/>
    </location>
</feature>
<comment type="caution">
    <text evidence="10">The sequence shown here is derived from an EMBL/GenBank/DDBJ whole genome shotgun (WGS) entry which is preliminary data.</text>
</comment>
<dbReference type="InterPro" id="IPR000515">
    <property type="entry name" value="MetI-like"/>
</dbReference>
<feature type="transmembrane region" description="Helical" evidence="7">
    <location>
        <begin position="150"/>
        <end position="169"/>
    </location>
</feature>
<feature type="transmembrane region" description="Helical" evidence="7">
    <location>
        <begin position="88"/>
        <end position="112"/>
    </location>
</feature>
<dbReference type="Pfam" id="PF00528">
    <property type="entry name" value="BPD_transp_1"/>
    <property type="match status" value="1"/>
</dbReference>
<feature type="transmembrane region" description="Helical" evidence="7">
    <location>
        <begin position="33"/>
        <end position="53"/>
    </location>
</feature>
<comment type="similarity">
    <text evidence="7">Belongs to the binding-protein-dependent transport system permease family.</text>
</comment>
<dbReference type="RefSeq" id="WP_229385142.1">
    <property type="nucleotide sequence ID" value="NZ_JAGTTN010000004.1"/>
</dbReference>
<evidence type="ECO:0000256" key="3">
    <source>
        <dbReference type="ARBA" id="ARBA00022475"/>
    </source>
</evidence>
<accession>A0A9X1LW44</accession>
<evidence type="ECO:0000256" key="8">
    <source>
        <dbReference type="SAM" id="MobiDB-lite"/>
    </source>
</evidence>
<gene>
    <name evidence="10" type="ORF">KEC57_13395</name>
</gene>
<protein>
    <submittedName>
        <fullName evidence="10">ABC transporter permease</fullName>
    </submittedName>
</protein>
<evidence type="ECO:0000259" key="9">
    <source>
        <dbReference type="PROSITE" id="PS50928"/>
    </source>
</evidence>
<evidence type="ECO:0000256" key="7">
    <source>
        <dbReference type="RuleBase" id="RU363032"/>
    </source>
</evidence>
<dbReference type="InterPro" id="IPR035906">
    <property type="entry name" value="MetI-like_sf"/>
</dbReference>
<evidence type="ECO:0000256" key="2">
    <source>
        <dbReference type="ARBA" id="ARBA00022448"/>
    </source>
</evidence>
<evidence type="ECO:0000256" key="1">
    <source>
        <dbReference type="ARBA" id="ARBA00004651"/>
    </source>
</evidence>
<evidence type="ECO:0000313" key="11">
    <source>
        <dbReference type="Proteomes" id="UP001139354"/>
    </source>
</evidence>
<dbReference type="Proteomes" id="UP001139354">
    <property type="component" value="Unassembled WGS sequence"/>
</dbReference>
<keyword evidence="3" id="KW-1003">Cell membrane</keyword>
<dbReference type="CDD" id="cd06261">
    <property type="entry name" value="TM_PBP2"/>
    <property type="match status" value="1"/>
</dbReference>
<keyword evidence="5 7" id="KW-1133">Transmembrane helix</keyword>
<dbReference type="AlphaFoldDB" id="A0A9X1LW44"/>
<dbReference type="GO" id="GO:0055085">
    <property type="term" value="P:transmembrane transport"/>
    <property type="evidence" value="ECO:0007669"/>
    <property type="project" value="InterPro"/>
</dbReference>
<name>A0A9X1LW44_9MICO</name>
<feature type="transmembrane region" description="Helical" evidence="7">
    <location>
        <begin position="247"/>
        <end position="269"/>
    </location>
</feature>
<dbReference type="PANTHER" id="PTHR30151">
    <property type="entry name" value="ALKANE SULFONATE ABC TRANSPORTER-RELATED, MEMBRANE SUBUNIT"/>
    <property type="match status" value="1"/>
</dbReference>
<feature type="transmembrane region" description="Helical" evidence="7">
    <location>
        <begin position="213"/>
        <end position="235"/>
    </location>
</feature>
<dbReference type="PANTHER" id="PTHR30151:SF16">
    <property type="entry name" value="ABC TRANSPORTER PERMEASE PROTEIN"/>
    <property type="match status" value="1"/>
</dbReference>
<evidence type="ECO:0000256" key="6">
    <source>
        <dbReference type="ARBA" id="ARBA00023136"/>
    </source>
</evidence>
<evidence type="ECO:0000256" key="4">
    <source>
        <dbReference type="ARBA" id="ARBA00022692"/>
    </source>
</evidence>
<evidence type="ECO:0000256" key="5">
    <source>
        <dbReference type="ARBA" id="ARBA00022989"/>
    </source>
</evidence>
<keyword evidence="2 7" id="KW-0813">Transport</keyword>